<dbReference type="GO" id="GO:0005765">
    <property type="term" value="C:lysosomal membrane"/>
    <property type="evidence" value="ECO:0007669"/>
    <property type="project" value="UniProtKB-SubCell"/>
</dbReference>
<sequence length="101" mass="11551">MSTNPARNLYQEPKQKLSEKVSLNVNNFGSIARSFSSPSSSHSLAQSISQFTNLESSITDSYENLKKLALLQIHFQYQFEAIEKNCHLLENLKEQAQSMRR</sequence>
<name>A0A8J2P6A3_9HEXA</name>
<comment type="similarity">
    <text evidence="2">Belongs to the BORCS7 family.</text>
</comment>
<reference evidence="6" key="1">
    <citation type="submission" date="2021-06" db="EMBL/GenBank/DDBJ databases">
        <authorList>
            <person name="Hodson N. C."/>
            <person name="Mongue J. A."/>
            <person name="Jaron S. K."/>
        </authorList>
    </citation>
    <scope>NUCLEOTIDE SEQUENCE</scope>
</reference>
<keyword evidence="7" id="KW-1185">Reference proteome</keyword>
<evidence type="ECO:0000313" key="6">
    <source>
        <dbReference type="EMBL" id="CAG7727397.1"/>
    </source>
</evidence>
<accession>A0A8J2P6A3</accession>
<dbReference type="PANTHER" id="PTHR31397:SF1">
    <property type="entry name" value="BLOC-1-RELATED COMPLEX SUBUNIT 7"/>
    <property type="match status" value="1"/>
</dbReference>
<comment type="subcellular location">
    <subcellularLocation>
        <location evidence="1">Lysosome membrane</location>
    </subcellularLocation>
</comment>
<dbReference type="Pfam" id="PF16088">
    <property type="entry name" value="BORCS7"/>
    <property type="match status" value="1"/>
</dbReference>
<evidence type="ECO:0000256" key="5">
    <source>
        <dbReference type="ARBA" id="ARBA00023228"/>
    </source>
</evidence>
<evidence type="ECO:0000256" key="1">
    <source>
        <dbReference type="ARBA" id="ARBA00004656"/>
    </source>
</evidence>
<evidence type="ECO:0000256" key="4">
    <source>
        <dbReference type="ARBA" id="ARBA00023136"/>
    </source>
</evidence>
<dbReference type="Proteomes" id="UP000708208">
    <property type="component" value="Unassembled WGS sequence"/>
</dbReference>
<organism evidence="6 7">
    <name type="scientific">Allacma fusca</name>
    <dbReference type="NCBI Taxonomy" id="39272"/>
    <lineage>
        <taxon>Eukaryota</taxon>
        <taxon>Metazoa</taxon>
        <taxon>Ecdysozoa</taxon>
        <taxon>Arthropoda</taxon>
        <taxon>Hexapoda</taxon>
        <taxon>Collembola</taxon>
        <taxon>Symphypleona</taxon>
        <taxon>Sminthuridae</taxon>
        <taxon>Allacma</taxon>
    </lineage>
</organism>
<dbReference type="AlphaFoldDB" id="A0A8J2P6A3"/>
<gene>
    <name evidence="6" type="ORF">AFUS01_LOCUS16242</name>
</gene>
<evidence type="ECO:0000256" key="2">
    <source>
        <dbReference type="ARBA" id="ARBA00005433"/>
    </source>
</evidence>
<dbReference type="OrthoDB" id="5567844at2759"/>
<comment type="caution">
    <text evidence="6">The sequence shown here is derived from an EMBL/GenBank/DDBJ whole genome shotgun (WGS) entry which is preliminary data.</text>
</comment>
<dbReference type="PANTHER" id="PTHR31397">
    <property type="entry name" value="BLOC-1-RELATED COMPLEX SUBUNIT 7 BORSC7"/>
    <property type="match status" value="1"/>
</dbReference>
<evidence type="ECO:0000256" key="3">
    <source>
        <dbReference type="ARBA" id="ARBA00022295"/>
    </source>
</evidence>
<dbReference type="EMBL" id="CAJVCH010148091">
    <property type="protein sequence ID" value="CAG7727397.1"/>
    <property type="molecule type" value="Genomic_DNA"/>
</dbReference>
<proteinExistence type="inferred from homology"/>
<keyword evidence="5" id="KW-0458">Lysosome</keyword>
<dbReference type="GO" id="GO:0099078">
    <property type="term" value="C:BORC complex"/>
    <property type="evidence" value="ECO:0007669"/>
    <property type="project" value="TreeGrafter"/>
</dbReference>
<protein>
    <recommendedName>
        <fullName evidence="3">BLOC-1-related complex subunit 7</fullName>
    </recommendedName>
</protein>
<dbReference type="InterPro" id="IPR032143">
    <property type="entry name" value="BORCS7"/>
</dbReference>
<keyword evidence="4" id="KW-0472">Membrane</keyword>
<evidence type="ECO:0000313" key="7">
    <source>
        <dbReference type="Proteomes" id="UP000708208"/>
    </source>
</evidence>